<comment type="caution">
    <text evidence="1">The sequence shown here is derived from an EMBL/GenBank/DDBJ whole genome shotgun (WGS) entry which is preliminary data.</text>
</comment>
<evidence type="ECO:0000313" key="2">
    <source>
        <dbReference type="Proteomes" id="UP000499080"/>
    </source>
</evidence>
<keyword evidence="2" id="KW-1185">Reference proteome</keyword>
<organism evidence="1 2">
    <name type="scientific">Araneus ventricosus</name>
    <name type="common">Orbweaver spider</name>
    <name type="synonym">Epeira ventricosa</name>
    <dbReference type="NCBI Taxonomy" id="182803"/>
    <lineage>
        <taxon>Eukaryota</taxon>
        <taxon>Metazoa</taxon>
        <taxon>Ecdysozoa</taxon>
        <taxon>Arthropoda</taxon>
        <taxon>Chelicerata</taxon>
        <taxon>Arachnida</taxon>
        <taxon>Araneae</taxon>
        <taxon>Araneomorphae</taxon>
        <taxon>Entelegynae</taxon>
        <taxon>Araneoidea</taxon>
        <taxon>Araneidae</taxon>
        <taxon>Araneus</taxon>
    </lineage>
</organism>
<dbReference type="Proteomes" id="UP000499080">
    <property type="component" value="Unassembled WGS sequence"/>
</dbReference>
<sequence length="269" mass="29338">MVYFITPVTLLWLYPVRRCCRLRCTIPRCWCRYGSLGGCRVVPVTVALPRAFAVATLRLLVGCGARFCVVIYVARCWCVVGAPFELRWIHLVTPAGYTLCGCLRTLQCPRCCWANVGLCGATFGTLPVRCVAVLAVPRLLPRWCSARYVVTIGAAPLCWCVVTRWLPVPVAIAVCGCPVAMPVAVTSGFSYYVARLVVPLGGVLVPLRFAVVTRCALRIVLLFVAVLLQCRCYCPVLRCTGVVVAHLNTLPRCCVTLFGYVAVGWCGVG</sequence>
<dbReference type="EMBL" id="BGPR01061118">
    <property type="protein sequence ID" value="GBO36838.1"/>
    <property type="molecule type" value="Genomic_DNA"/>
</dbReference>
<dbReference type="AlphaFoldDB" id="A0A4Y2WJI7"/>
<protein>
    <submittedName>
        <fullName evidence="1">Uncharacterized protein</fullName>
    </submittedName>
</protein>
<evidence type="ECO:0000313" key="1">
    <source>
        <dbReference type="EMBL" id="GBO36838.1"/>
    </source>
</evidence>
<gene>
    <name evidence="1" type="ORF">AVEN_64032_1</name>
</gene>
<reference evidence="1 2" key="1">
    <citation type="journal article" date="2019" name="Sci. Rep.">
        <title>Orb-weaving spider Araneus ventricosus genome elucidates the spidroin gene catalogue.</title>
        <authorList>
            <person name="Kono N."/>
            <person name="Nakamura H."/>
            <person name="Ohtoshi R."/>
            <person name="Moran D.A.P."/>
            <person name="Shinohara A."/>
            <person name="Yoshida Y."/>
            <person name="Fujiwara M."/>
            <person name="Mori M."/>
            <person name="Tomita M."/>
            <person name="Arakawa K."/>
        </authorList>
    </citation>
    <scope>NUCLEOTIDE SEQUENCE [LARGE SCALE GENOMIC DNA]</scope>
</reference>
<accession>A0A4Y2WJI7</accession>
<name>A0A4Y2WJI7_ARAVE</name>
<proteinExistence type="predicted"/>